<dbReference type="InterPro" id="IPR013830">
    <property type="entry name" value="SGNH_hydro"/>
</dbReference>
<organism evidence="3 4">
    <name type="scientific">Spirosoma fluviale</name>
    <dbReference type="NCBI Taxonomy" id="1597977"/>
    <lineage>
        <taxon>Bacteria</taxon>
        <taxon>Pseudomonadati</taxon>
        <taxon>Bacteroidota</taxon>
        <taxon>Cytophagia</taxon>
        <taxon>Cytophagales</taxon>
        <taxon>Cytophagaceae</taxon>
        <taxon>Spirosoma</taxon>
    </lineage>
</organism>
<reference evidence="4" key="1">
    <citation type="submission" date="2017-09" db="EMBL/GenBank/DDBJ databases">
        <authorList>
            <person name="Varghese N."/>
            <person name="Submissions S."/>
        </authorList>
    </citation>
    <scope>NUCLEOTIDE SEQUENCE [LARGE SCALE GENOMIC DNA]</scope>
    <source>
        <strain evidence="4">DSM 29961</strain>
    </source>
</reference>
<gene>
    <name evidence="3" type="ORF">SAMN06269250_3748</name>
</gene>
<dbReference type="Pfam" id="PF13472">
    <property type="entry name" value="Lipase_GDSL_2"/>
    <property type="match status" value="1"/>
</dbReference>
<evidence type="ECO:0000256" key="1">
    <source>
        <dbReference type="SAM" id="SignalP"/>
    </source>
</evidence>
<dbReference type="GO" id="GO:0004622">
    <property type="term" value="F:phosphatidylcholine lysophospholipase activity"/>
    <property type="evidence" value="ECO:0007669"/>
    <property type="project" value="TreeGrafter"/>
</dbReference>
<evidence type="ECO:0000259" key="2">
    <source>
        <dbReference type="Pfam" id="PF13472"/>
    </source>
</evidence>
<accession>A0A286G954</accession>
<sequence>MNKIYVVLTLLIVLTISAKAQSSSIADSATYLANIKLELTVQWPKNRTINLVFHGHSVPAGFWHDHEVHTLESYPNLVLAQLKKQYPYAVINIIVTAIGGENAIKGQARFEQEVLVHKPDVLFIDYALNDRFSDIGKVKEAWSKMVEAALARNVKVILLTPSPDQRLNILDAANPLEPHVQQIHQLVKQYNVGLADPYTQFKRVAKGGELTNYMSHVNHPNRAGHELITSEILKWFTK</sequence>
<name>A0A286G954_9BACT</name>
<feature type="domain" description="SGNH hydrolase-type esterase" evidence="2">
    <location>
        <begin position="54"/>
        <end position="227"/>
    </location>
</feature>
<keyword evidence="4" id="KW-1185">Reference proteome</keyword>
<dbReference type="Proteomes" id="UP000219452">
    <property type="component" value="Unassembled WGS sequence"/>
</dbReference>
<dbReference type="Gene3D" id="3.40.50.1110">
    <property type="entry name" value="SGNH hydrolase"/>
    <property type="match status" value="1"/>
</dbReference>
<protein>
    <submittedName>
        <fullName evidence="3">GDSL-like Lipase/Acylhydrolase family protein</fullName>
    </submittedName>
</protein>
<keyword evidence="3" id="KW-0378">Hydrolase</keyword>
<dbReference type="InterPro" id="IPR051532">
    <property type="entry name" value="Ester_Hydrolysis_Enzymes"/>
</dbReference>
<proteinExistence type="predicted"/>
<dbReference type="InterPro" id="IPR036514">
    <property type="entry name" value="SGNH_hydro_sf"/>
</dbReference>
<evidence type="ECO:0000313" key="4">
    <source>
        <dbReference type="Proteomes" id="UP000219452"/>
    </source>
</evidence>
<dbReference type="EMBL" id="OCNH01000003">
    <property type="protein sequence ID" value="SOD92002.1"/>
    <property type="molecule type" value="Genomic_DNA"/>
</dbReference>
<dbReference type="PANTHER" id="PTHR30383:SF5">
    <property type="entry name" value="SGNH HYDROLASE-TYPE ESTERASE DOMAIN-CONTAINING PROTEIN"/>
    <property type="match status" value="1"/>
</dbReference>
<keyword evidence="1" id="KW-0732">Signal</keyword>
<feature type="signal peptide" evidence="1">
    <location>
        <begin position="1"/>
        <end position="20"/>
    </location>
</feature>
<dbReference type="OrthoDB" id="9796689at2"/>
<dbReference type="SUPFAM" id="SSF52266">
    <property type="entry name" value="SGNH hydrolase"/>
    <property type="match status" value="1"/>
</dbReference>
<dbReference type="RefSeq" id="WP_097127355.1">
    <property type="nucleotide sequence ID" value="NZ_OCNH01000003.1"/>
</dbReference>
<dbReference type="PANTHER" id="PTHR30383">
    <property type="entry name" value="THIOESTERASE 1/PROTEASE 1/LYSOPHOSPHOLIPASE L1"/>
    <property type="match status" value="1"/>
</dbReference>
<evidence type="ECO:0000313" key="3">
    <source>
        <dbReference type="EMBL" id="SOD92002.1"/>
    </source>
</evidence>
<feature type="chain" id="PRO_5013307280" evidence="1">
    <location>
        <begin position="21"/>
        <end position="238"/>
    </location>
</feature>
<dbReference type="AlphaFoldDB" id="A0A286G954"/>